<keyword evidence="9" id="KW-1185">Reference proteome</keyword>
<dbReference type="Pfam" id="PF07690">
    <property type="entry name" value="MFS_1"/>
    <property type="match status" value="1"/>
</dbReference>
<name>A0A9R1CVK0_9EURY</name>
<dbReference type="InterPro" id="IPR036259">
    <property type="entry name" value="MFS_trans_sf"/>
</dbReference>
<feature type="transmembrane region" description="Helical" evidence="6">
    <location>
        <begin position="12"/>
        <end position="35"/>
    </location>
</feature>
<feature type="domain" description="Major facilitator superfamily (MFS) profile" evidence="7">
    <location>
        <begin position="1"/>
        <end position="412"/>
    </location>
</feature>
<dbReference type="InterPro" id="IPR011701">
    <property type="entry name" value="MFS"/>
</dbReference>
<dbReference type="EMBL" id="JAHLKM010000021">
    <property type="protein sequence ID" value="MCQ4334306.1"/>
    <property type="molecule type" value="Genomic_DNA"/>
</dbReference>
<dbReference type="GO" id="GO:0005886">
    <property type="term" value="C:plasma membrane"/>
    <property type="evidence" value="ECO:0007669"/>
    <property type="project" value="UniProtKB-SubCell"/>
</dbReference>
<accession>A0A9R1CVK0</accession>
<feature type="transmembrane region" description="Helical" evidence="6">
    <location>
        <begin position="209"/>
        <end position="228"/>
    </location>
</feature>
<evidence type="ECO:0000313" key="9">
    <source>
        <dbReference type="Proteomes" id="UP001139494"/>
    </source>
</evidence>
<feature type="transmembrane region" description="Helical" evidence="6">
    <location>
        <begin position="131"/>
        <end position="154"/>
    </location>
</feature>
<evidence type="ECO:0000259" key="7">
    <source>
        <dbReference type="PROSITE" id="PS50850"/>
    </source>
</evidence>
<evidence type="ECO:0000313" key="8">
    <source>
        <dbReference type="EMBL" id="MCQ4334306.1"/>
    </source>
</evidence>
<evidence type="ECO:0000256" key="5">
    <source>
        <dbReference type="ARBA" id="ARBA00023136"/>
    </source>
</evidence>
<dbReference type="Proteomes" id="UP001139494">
    <property type="component" value="Unassembled WGS sequence"/>
</dbReference>
<feature type="transmembrane region" description="Helical" evidence="6">
    <location>
        <begin position="359"/>
        <end position="377"/>
    </location>
</feature>
<feature type="transmembrane region" description="Helical" evidence="6">
    <location>
        <begin position="298"/>
        <end position="314"/>
    </location>
</feature>
<protein>
    <submittedName>
        <fullName evidence="8">MFS transporter</fullName>
    </submittedName>
</protein>
<dbReference type="InterPro" id="IPR050189">
    <property type="entry name" value="MFS_Efflux_Transporters"/>
</dbReference>
<evidence type="ECO:0000256" key="6">
    <source>
        <dbReference type="SAM" id="Phobius"/>
    </source>
</evidence>
<keyword evidence="4 6" id="KW-1133">Transmembrane helix</keyword>
<dbReference type="AlphaFoldDB" id="A0A9R1CVK0"/>
<feature type="transmembrane region" description="Helical" evidence="6">
    <location>
        <begin position="73"/>
        <end position="92"/>
    </location>
</feature>
<dbReference type="RefSeq" id="WP_256030342.1">
    <property type="nucleotide sequence ID" value="NZ_JAHLKM010000021.1"/>
</dbReference>
<feature type="transmembrane region" description="Helical" evidence="6">
    <location>
        <begin position="389"/>
        <end position="409"/>
    </location>
</feature>
<dbReference type="PROSITE" id="PS50850">
    <property type="entry name" value="MFS"/>
    <property type="match status" value="1"/>
</dbReference>
<evidence type="ECO:0000256" key="1">
    <source>
        <dbReference type="ARBA" id="ARBA00004651"/>
    </source>
</evidence>
<dbReference type="PANTHER" id="PTHR43124">
    <property type="entry name" value="PURINE EFFLUX PUMP PBUE"/>
    <property type="match status" value="1"/>
</dbReference>
<comment type="caution">
    <text evidence="8">The sequence shown here is derived from an EMBL/GenBank/DDBJ whole genome shotgun (WGS) entry which is preliminary data.</text>
</comment>
<feature type="transmembrane region" description="Helical" evidence="6">
    <location>
        <begin position="320"/>
        <end position="338"/>
    </location>
</feature>
<gene>
    <name evidence="8" type="ORF">KM295_12635</name>
</gene>
<evidence type="ECO:0000256" key="3">
    <source>
        <dbReference type="ARBA" id="ARBA00022692"/>
    </source>
</evidence>
<dbReference type="PANTHER" id="PTHR43124:SF3">
    <property type="entry name" value="CHLORAMPHENICOL EFFLUX PUMP RV0191"/>
    <property type="match status" value="1"/>
</dbReference>
<evidence type="ECO:0000256" key="2">
    <source>
        <dbReference type="ARBA" id="ARBA00022475"/>
    </source>
</evidence>
<keyword evidence="3 6" id="KW-0812">Transmembrane</keyword>
<keyword evidence="2" id="KW-1003">Cell membrane</keyword>
<feature type="transmembrane region" description="Helical" evidence="6">
    <location>
        <begin position="98"/>
        <end position="119"/>
    </location>
</feature>
<proteinExistence type="predicted"/>
<reference evidence="8" key="1">
    <citation type="journal article" date="2023" name="Front. Microbiol.">
        <title>Genomic-based phylogenetic and metabolic analyses of the genus Natronomonas, and description of Natronomonas aquatica sp. nov.</title>
        <authorList>
            <person name="Garcia-Roldan A."/>
            <person name="Duran-Viseras A."/>
            <person name="de la Haba R.R."/>
            <person name="Corral P."/>
            <person name="Sanchez-Porro C."/>
            <person name="Ventosa A."/>
        </authorList>
    </citation>
    <scope>NUCLEOTIDE SEQUENCE</scope>
    <source>
        <strain evidence="8">F2-12</strain>
    </source>
</reference>
<sequence>MNRNDRSIVGFVMVGHAMVHLYELSIPILMTIWLLEFSVTAALLGTAVAVGYGLFGVGALPGGLLVDRYGSRWLIAVCLGGMGLSFLALRFAEGIVGVTVAISLWGLSASVYHPAGLTLISNGVEARGRGFAYHGMAGNVGIAGGPLLTAILLLFFEWRLVTVLLAVPALLAAVVGLTAEFDPTAAIEGETVETGPTSIPEFFTDTRRIFTLGFLFVFAIVSLNGLYYRGMLTFLPDLLGEFLLSTVGEVRPGIFDPDSPLAETFDAAQYLYAGLLTVGIGGQYLGGRLTDWVEPDRGIIGMLCCLTAIAIGFVPAVRSGLWGLLAVSALLGFTLFAMQPLTQATIAKYSLPDSRGLSFGYTYLAIFGIGALGAAIVGTVRTYGSTSAVFLALAGFSTAAALLAVILVTRYEPNS</sequence>
<comment type="subcellular location">
    <subcellularLocation>
        <location evidence="1">Cell membrane</location>
        <topology evidence="1">Multi-pass membrane protein</topology>
    </subcellularLocation>
</comment>
<feature type="transmembrane region" description="Helical" evidence="6">
    <location>
        <begin position="160"/>
        <end position="179"/>
    </location>
</feature>
<dbReference type="SUPFAM" id="SSF103473">
    <property type="entry name" value="MFS general substrate transporter"/>
    <property type="match status" value="1"/>
</dbReference>
<dbReference type="InterPro" id="IPR020846">
    <property type="entry name" value="MFS_dom"/>
</dbReference>
<evidence type="ECO:0000256" key="4">
    <source>
        <dbReference type="ARBA" id="ARBA00022989"/>
    </source>
</evidence>
<organism evidence="8 9">
    <name type="scientific">Natronomonas aquatica</name>
    <dbReference type="NCBI Taxonomy" id="2841590"/>
    <lineage>
        <taxon>Archaea</taxon>
        <taxon>Methanobacteriati</taxon>
        <taxon>Methanobacteriota</taxon>
        <taxon>Stenosarchaea group</taxon>
        <taxon>Halobacteria</taxon>
        <taxon>Halobacteriales</taxon>
        <taxon>Natronomonadaceae</taxon>
        <taxon>Natronomonas</taxon>
    </lineage>
</organism>
<feature type="transmembrane region" description="Helical" evidence="6">
    <location>
        <begin position="41"/>
        <end position="66"/>
    </location>
</feature>
<dbReference type="Gene3D" id="1.20.1250.20">
    <property type="entry name" value="MFS general substrate transporter like domains"/>
    <property type="match status" value="2"/>
</dbReference>
<keyword evidence="5 6" id="KW-0472">Membrane</keyword>
<dbReference type="GO" id="GO:0022857">
    <property type="term" value="F:transmembrane transporter activity"/>
    <property type="evidence" value="ECO:0007669"/>
    <property type="project" value="InterPro"/>
</dbReference>